<sequence>MAASLLITPRYSAEDFETRSIVSAAPSYISDAPSYHSADLHPDVLPAYTPPANRNEANNSARRRRTAERPPASQQQTIGLPPIPPLPQVGAPNIHSFRIPTWSTQNAPAARQLHSVVERRLNAAMAERSNRSTPRYHTLLDDSPSSSQSDIGPSRPLEDPYLVGEQAAAQARRERVSRETGDDILIKEDKHWDFFLAQMREWDEREKNWAKFRRDIDTGRRRRILRRIGG</sequence>
<evidence type="ECO:0000256" key="1">
    <source>
        <dbReference type="SAM" id="MobiDB-lite"/>
    </source>
</evidence>
<dbReference type="EMBL" id="CABFOC020000002">
    <property type="protein sequence ID" value="CAH0039209.1"/>
    <property type="molecule type" value="Genomic_DNA"/>
</dbReference>
<dbReference type="AlphaFoldDB" id="A0A9N9YVY7"/>
<keyword evidence="3" id="KW-1185">Reference proteome</keyword>
<feature type="compositionally biased region" description="Low complexity" evidence="1">
    <location>
        <begin position="141"/>
        <end position="155"/>
    </location>
</feature>
<gene>
    <name evidence="2" type="ORF">CSOL1703_00003504</name>
</gene>
<comment type="caution">
    <text evidence="2">The sequence shown here is derived from an EMBL/GenBank/DDBJ whole genome shotgun (WGS) entry which is preliminary data.</text>
</comment>
<feature type="region of interest" description="Disordered" evidence="1">
    <location>
        <begin position="126"/>
        <end position="160"/>
    </location>
</feature>
<organism evidence="2 3">
    <name type="scientific">Clonostachys solani</name>
    <dbReference type="NCBI Taxonomy" id="160281"/>
    <lineage>
        <taxon>Eukaryota</taxon>
        <taxon>Fungi</taxon>
        <taxon>Dikarya</taxon>
        <taxon>Ascomycota</taxon>
        <taxon>Pezizomycotina</taxon>
        <taxon>Sordariomycetes</taxon>
        <taxon>Hypocreomycetidae</taxon>
        <taxon>Hypocreales</taxon>
        <taxon>Bionectriaceae</taxon>
        <taxon>Clonostachys</taxon>
    </lineage>
</organism>
<proteinExistence type="predicted"/>
<dbReference type="OrthoDB" id="4203030at2759"/>
<feature type="region of interest" description="Disordered" evidence="1">
    <location>
        <begin position="40"/>
        <end position="92"/>
    </location>
</feature>
<name>A0A9N9YVY7_9HYPO</name>
<accession>A0A9N9YVY7</accession>
<dbReference type="Proteomes" id="UP000775872">
    <property type="component" value="Unassembled WGS sequence"/>
</dbReference>
<protein>
    <submittedName>
        <fullName evidence="2">Uncharacterized protein</fullName>
    </submittedName>
</protein>
<reference evidence="2 3" key="2">
    <citation type="submission" date="2021-10" db="EMBL/GenBank/DDBJ databases">
        <authorList>
            <person name="Piombo E."/>
        </authorList>
    </citation>
    <scope>NUCLEOTIDE SEQUENCE [LARGE SCALE GENOMIC DNA]</scope>
</reference>
<feature type="compositionally biased region" description="Low complexity" evidence="1">
    <location>
        <begin position="50"/>
        <end position="60"/>
    </location>
</feature>
<evidence type="ECO:0000313" key="2">
    <source>
        <dbReference type="EMBL" id="CAH0039209.1"/>
    </source>
</evidence>
<evidence type="ECO:0000313" key="3">
    <source>
        <dbReference type="Proteomes" id="UP000775872"/>
    </source>
</evidence>
<reference evidence="3" key="1">
    <citation type="submission" date="2019-06" db="EMBL/GenBank/DDBJ databases">
        <authorList>
            <person name="Broberg M."/>
        </authorList>
    </citation>
    <scope>NUCLEOTIDE SEQUENCE [LARGE SCALE GENOMIC DNA]</scope>
</reference>